<evidence type="ECO:0000256" key="1">
    <source>
        <dbReference type="ARBA" id="ARBA00023125"/>
    </source>
</evidence>
<name>A0ABX2KL41_9PROT</name>
<dbReference type="Gene3D" id="1.10.10.60">
    <property type="entry name" value="Homeodomain-like"/>
    <property type="match status" value="1"/>
</dbReference>
<dbReference type="Proteomes" id="UP000605086">
    <property type="component" value="Unassembled WGS sequence"/>
</dbReference>
<dbReference type="PRINTS" id="PR00455">
    <property type="entry name" value="HTHTETR"/>
</dbReference>
<dbReference type="InterPro" id="IPR041490">
    <property type="entry name" value="KstR2_TetR_C"/>
</dbReference>
<proteinExistence type="predicted"/>
<dbReference type="Pfam" id="PF17932">
    <property type="entry name" value="TetR_C_24"/>
    <property type="match status" value="1"/>
</dbReference>
<dbReference type="InterPro" id="IPR036271">
    <property type="entry name" value="Tet_transcr_reg_TetR-rel_C_sf"/>
</dbReference>
<dbReference type="EMBL" id="WHOS01000063">
    <property type="protein sequence ID" value="NUB03426.1"/>
    <property type="molecule type" value="Genomic_DNA"/>
</dbReference>
<dbReference type="PANTHER" id="PTHR30055:SF226">
    <property type="entry name" value="HTH-TYPE TRANSCRIPTIONAL REGULATOR PKSA"/>
    <property type="match status" value="1"/>
</dbReference>
<dbReference type="Gene3D" id="1.10.357.10">
    <property type="entry name" value="Tetracycline Repressor, domain 2"/>
    <property type="match status" value="1"/>
</dbReference>
<keyword evidence="1 2" id="KW-0238">DNA-binding</keyword>
<gene>
    <name evidence="4" type="ORF">GBZ48_29820</name>
</gene>
<protein>
    <submittedName>
        <fullName evidence="4">TetR family transcriptional regulator</fullName>
    </submittedName>
</protein>
<dbReference type="PROSITE" id="PS50977">
    <property type="entry name" value="HTH_TETR_2"/>
    <property type="match status" value="1"/>
</dbReference>
<accession>A0ABX2KL41</accession>
<evidence type="ECO:0000313" key="4">
    <source>
        <dbReference type="EMBL" id="NUB03426.1"/>
    </source>
</evidence>
<dbReference type="SUPFAM" id="SSF46689">
    <property type="entry name" value="Homeodomain-like"/>
    <property type="match status" value="1"/>
</dbReference>
<dbReference type="SUPFAM" id="SSF48498">
    <property type="entry name" value="Tetracyclin repressor-like, C-terminal domain"/>
    <property type="match status" value="1"/>
</dbReference>
<dbReference type="InterPro" id="IPR050109">
    <property type="entry name" value="HTH-type_TetR-like_transc_reg"/>
</dbReference>
<evidence type="ECO:0000259" key="3">
    <source>
        <dbReference type="PROSITE" id="PS50977"/>
    </source>
</evidence>
<dbReference type="Pfam" id="PF00440">
    <property type="entry name" value="TetR_N"/>
    <property type="match status" value="1"/>
</dbReference>
<sequence>MTSQRARRDIPTERSDFAEKECLAVARTRAIDFDDKQQLILDTAADLFASRGFASTSINEVAVACGASKSWLYHYHKSKEAILFAILSTHIKEILVRAVEVFDEADPPETRFRKFLHEIMDIYAEARSKHVVLLNDIGNLPQQQQDEIRALERRMVEHLIRLLRDLNPGLLDERQAQKVYAMLFYGMVNWTYTWFDQKGPLAPGELADRIGDLFLNGFIGLSAANGKPAASAA</sequence>
<dbReference type="InterPro" id="IPR001647">
    <property type="entry name" value="HTH_TetR"/>
</dbReference>
<feature type="domain" description="HTH tetR-type" evidence="3">
    <location>
        <begin position="34"/>
        <end position="94"/>
    </location>
</feature>
<dbReference type="InterPro" id="IPR009057">
    <property type="entry name" value="Homeodomain-like_sf"/>
</dbReference>
<evidence type="ECO:0000313" key="5">
    <source>
        <dbReference type="Proteomes" id="UP000605086"/>
    </source>
</evidence>
<organism evidence="4 5">
    <name type="scientific">Azospirillum melinis</name>
    <dbReference type="NCBI Taxonomy" id="328839"/>
    <lineage>
        <taxon>Bacteria</taxon>
        <taxon>Pseudomonadati</taxon>
        <taxon>Pseudomonadota</taxon>
        <taxon>Alphaproteobacteria</taxon>
        <taxon>Rhodospirillales</taxon>
        <taxon>Azospirillaceae</taxon>
        <taxon>Azospirillum</taxon>
    </lineage>
</organism>
<evidence type="ECO:0000256" key="2">
    <source>
        <dbReference type="PROSITE-ProRule" id="PRU00335"/>
    </source>
</evidence>
<reference evidence="4 5" key="1">
    <citation type="submission" date="2019-10" db="EMBL/GenBank/DDBJ databases">
        <title>Genome sequence of Azospirillum melinis.</title>
        <authorList>
            <person name="Ambrosini A."/>
            <person name="Sant'Anna F.H."/>
            <person name="Cassan F.D."/>
            <person name="Souza E.M."/>
            <person name="Passaglia L.M.P."/>
        </authorList>
    </citation>
    <scope>NUCLEOTIDE SEQUENCE [LARGE SCALE GENOMIC DNA]</scope>
    <source>
        <strain evidence="4 5">TMCY0552</strain>
    </source>
</reference>
<dbReference type="PANTHER" id="PTHR30055">
    <property type="entry name" value="HTH-TYPE TRANSCRIPTIONAL REGULATOR RUTR"/>
    <property type="match status" value="1"/>
</dbReference>
<keyword evidence="5" id="KW-1185">Reference proteome</keyword>
<comment type="caution">
    <text evidence="4">The sequence shown here is derived from an EMBL/GenBank/DDBJ whole genome shotgun (WGS) entry which is preliminary data.</text>
</comment>
<feature type="DNA-binding region" description="H-T-H motif" evidence="2">
    <location>
        <begin position="57"/>
        <end position="76"/>
    </location>
</feature>